<name>A0A0H4I3A0_9GAMM</name>
<proteinExistence type="predicted"/>
<dbReference type="AlphaFoldDB" id="A0A0H4I3A0"/>
<keyword evidence="3" id="KW-1185">Reference proteome</keyword>
<dbReference type="KEGG" id="mpq:ABA45_14815"/>
<dbReference type="Gene3D" id="3.40.50.1220">
    <property type="entry name" value="TPP-binding domain"/>
    <property type="match status" value="1"/>
</dbReference>
<reference evidence="2 3" key="1">
    <citation type="submission" date="2015-05" db="EMBL/GenBank/DDBJ databases">
        <title>Complete genome of Marinobacter psychrophilus strain 20041T isolated from sea-ice of the Canadian Basin.</title>
        <authorList>
            <person name="Song L."/>
            <person name="Ren L."/>
            <person name="Yu Y."/>
            <person name="Wang X."/>
        </authorList>
    </citation>
    <scope>NUCLEOTIDE SEQUENCE [LARGE SCALE GENOMIC DNA]</scope>
    <source>
        <strain evidence="2 3">20041</strain>
    </source>
</reference>
<dbReference type="EMBL" id="CP011494">
    <property type="protein sequence ID" value="AKO53531.1"/>
    <property type="molecule type" value="Genomic_DNA"/>
</dbReference>
<accession>A0A0H4I3A0</accession>
<dbReference type="RefSeq" id="WP_048387365.1">
    <property type="nucleotide sequence ID" value="NZ_CP011494.1"/>
</dbReference>
<sequence length="103" mass="10642">MRAAATATNAFAHIDCLLATGTRFAEIPTGSDGIKPPKNLIHLDINPRAFSANYPASITLEGDAKSLVPALLSAVKAQKSGAADSTELAKQIAADEAALPKAW</sequence>
<evidence type="ECO:0000259" key="1">
    <source>
        <dbReference type="Pfam" id="PF00205"/>
    </source>
</evidence>
<dbReference type="GO" id="GO:0030976">
    <property type="term" value="F:thiamine pyrophosphate binding"/>
    <property type="evidence" value="ECO:0007669"/>
    <property type="project" value="InterPro"/>
</dbReference>
<gene>
    <name evidence="2" type="ORF">ABA45_14815</name>
</gene>
<dbReference type="PATRIC" id="fig|330734.3.peg.3123"/>
<organism evidence="2 3">
    <name type="scientific">Marinobacter psychrophilus</name>
    <dbReference type="NCBI Taxonomy" id="330734"/>
    <lineage>
        <taxon>Bacteria</taxon>
        <taxon>Pseudomonadati</taxon>
        <taxon>Pseudomonadota</taxon>
        <taxon>Gammaproteobacteria</taxon>
        <taxon>Pseudomonadales</taxon>
        <taxon>Marinobacteraceae</taxon>
        <taxon>Marinobacter</taxon>
    </lineage>
</organism>
<protein>
    <recommendedName>
        <fullName evidence="1">Thiamine pyrophosphate enzyme central domain-containing protein</fullName>
    </recommendedName>
</protein>
<evidence type="ECO:0000313" key="3">
    <source>
        <dbReference type="Proteomes" id="UP000036406"/>
    </source>
</evidence>
<dbReference type="Pfam" id="PF00205">
    <property type="entry name" value="TPP_enzyme_M"/>
    <property type="match status" value="1"/>
</dbReference>
<dbReference type="SUPFAM" id="SSF52467">
    <property type="entry name" value="DHS-like NAD/FAD-binding domain"/>
    <property type="match status" value="1"/>
</dbReference>
<dbReference type="STRING" id="330734.ABA45_14815"/>
<dbReference type="InterPro" id="IPR012000">
    <property type="entry name" value="Thiamin_PyroP_enz_cen_dom"/>
</dbReference>
<feature type="domain" description="Thiamine pyrophosphate enzyme central" evidence="1">
    <location>
        <begin position="3"/>
        <end position="71"/>
    </location>
</feature>
<dbReference type="GO" id="GO:0000287">
    <property type="term" value="F:magnesium ion binding"/>
    <property type="evidence" value="ECO:0007669"/>
    <property type="project" value="InterPro"/>
</dbReference>
<dbReference type="Proteomes" id="UP000036406">
    <property type="component" value="Chromosome"/>
</dbReference>
<dbReference type="InterPro" id="IPR029035">
    <property type="entry name" value="DHS-like_NAD/FAD-binding_dom"/>
</dbReference>
<evidence type="ECO:0000313" key="2">
    <source>
        <dbReference type="EMBL" id="AKO53531.1"/>
    </source>
</evidence>